<dbReference type="InterPro" id="IPR036259">
    <property type="entry name" value="MFS_trans_sf"/>
</dbReference>
<accession>A0A9P5XYX9</accession>
<reference evidence="8" key="1">
    <citation type="submission" date="2020-11" db="EMBL/GenBank/DDBJ databases">
        <authorList>
            <consortium name="DOE Joint Genome Institute"/>
            <person name="Ahrendt S."/>
            <person name="Riley R."/>
            <person name="Andreopoulos W."/>
            <person name="Labutti K."/>
            <person name="Pangilinan J."/>
            <person name="Ruiz-Duenas F.J."/>
            <person name="Barrasa J.M."/>
            <person name="Sanchez-Garcia M."/>
            <person name="Camarero S."/>
            <person name="Miyauchi S."/>
            <person name="Serrano A."/>
            <person name="Linde D."/>
            <person name="Babiker R."/>
            <person name="Drula E."/>
            <person name="Ayuso-Fernandez I."/>
            <person name="Pacheco R."/>
            <person name="Padilla G."/>
            <person name="Ferreira P."/>
            <person name="Barriuso J."/>
            <person name="Kellner H."/>
            <person name="Castanera R."/>
            <person name="Alfaro M."/>
            <person name="Ramirez L."/>
            <person name="Pisabarro A.G."/>
            <person name="Kuo A."/>
            <person name="Tritt A."/>
            <person name="Lipzen A."/>
            <person name="He G."/>
            <person name="Yan M."/>
            <person name="Ng V."/>
            <person name="Cullen D."/>
            <person name="Martin F."/>
            <person name="Rosso M.-N."/>
            <person name="Henrissat B."/>
            <person name="Hibbett D."/>
            <person name="Martinez A.T."/>
            <person name="Grigoriev I.V."/>
        </authorList>
    </citation>
    <scope>NUCLEOTIDE SEQUENCE</scope>
    <source>
        <strain evidence="8">CBS 247.69</strain>
    </source>
</reference>
<dbReference type="GO" id="GO:0022857">
    <property type="term" value="F:transmembrane transporter activity"/>
    <property type="evidence" value="ECO:0007669"/>
    <property type="project" value="InterPro"/>
</dbReference>
<feature type="transmembrane region" description="Helical" evidence="6">
    <location>
        <begin position="116"/>
        <end position="134"/>
    </location>
</feature>
<feature type="transmembrane region" description="Helical" evidence="6">
    <location>
        <begin position="172"/>
        <end position="192"/>
    </location>
</feature>
<dbReference type="GO" id="GO:0005886">
    <property type="term" value="C:plasma membrane"/>
    <property type="evidence" value="ECO:0007669"/>
    <property type="project" value="TreeGrafter"/>
</dbReference>
<dbReference type="SUPFAM" id="SSF103473">
    <property type="entry name" value="MFS general substrate transporter"/>
    <property type="match status" value="1"/>
</dbReference>
<feature type="transmembrane region" description="Helical" evidence="6">
    <location>
        <begin position="406"/>
        <end position="429"/>
    </location>
</feature>
<dbReference type="PANTHER" id="PTHR23501:SF102">
    <property type="entry name" value="DRUG TRANSPORTER, PUTATIVE (AFU_ORTHOLOGUE AFUA_3G08530)-RELATED"/>
    <property type="match status" value="1"/>
</dbReference>
<feature type="transmembrane region" description="Helical" evidence="6">
    <location>
        <begin position="369"/>
        <end position="394"/>
    </location>
</feature>
<feature type="transmembrane region" description="Helical" evidence="6">
    <location>
        <begin position="238"/>
        <end position="258"/>
    </location>
</feature>
<dbReference type="EMBL" id="MU150320">
    <property type="protein sequence ID" value="KAF9459239.1"/>
    <property type="molecule type" value="Genomic_DNA"/>
</dbReference>
<feature type="region of interest" description="Disordered" evidence="5">
    <location>
        <begin position="517"/>
        <end position="536"/>
    </location>
</feature>
<evidence type="ECO:0000256" key="4">
    <source>
        <dbReference type="ARBA" id="ARBA00023136"/>
    </source>
</evidence>
<comment type="caution">
    <text evidence="8">The sequence shown here is derived from an EMBL/GenBank/DDBJ whole genome shotgun (WGS) entry which is preliminary data.</text>
</comment>
<gene>
    <name evidence="8" type="ORF">BDZ94DRAFT_1312535</name>
</gene>
<evidence type="ECO:0000313" key="8">
    <source>
        <dbReference type="EMBL" id="KAF9459239.1"/>
    </source>
</evidence>
<name>A0A9P5XYX9_9AGAR</name>
<protein>
    <submittedName>
        <fullName evidence="8">MFS multidrug transporter</fullName>
    </submittedName>
</protein>
<sequence length="536" mass="57824">MSDTDKTPLSSPQAGGKGFRFWLIFLALCVSLFLSALEFSIVANALPVIINELQGEEFAWVGTAYALAATAFLPFSGVFGRKWSFIGALLVFTLGCALCGAAQSMAWLIAARTVQGIGGGAIQSISTIVVSDLVSLQERGKYNGLLGMTWAVATSVGPLIGGALAQQGRWRWVFYLNLPICGVALGLCVIFMRLPTPPGTLREKVKKMDWIGNFLVVSSTTSLVIALTWGGARYPWSSARVLVPLILGIVGLLAFFIHEMFAATHPMVPRELLSNRTTVSGYVQVFINSLVVVVWVYYLPIYYQGCKGASPTRSSVNMFGITFLTGPFVVLGGATVSIFKRYRPQLWIAWVLAIIGAATLSTYDVETPLARAIGLTVIGAAGAGLLFGATYFPVLSPLHVSQNARALALFAFFRAFAGIWGITIGSAIFTNKLTKHLSPEFLAQFPGGVDIVYSIIPTISSLHEPTRSEVRHAFAESLKPIWYTITALVVFAFLVSLLMADVPLQNVVDKRWALEEKRGNAGESGEKRSEEGTVSA</sequence>
<evidence type="ECO:0000256" key="1">
    <source>
        <dbReference type="ARBA" id="ARBA00004141"/>
    </source>
</evidence>
<dbReference type="PROSITE" id="PS50850">
    <property type="entry name" value="MFS"/>
    <property type="match status" value="1"/>
</dbReference>
<feature type="transmembrane region" description="Helical" evidence="6">
    <location>
        <begin position="346"/>
        <end position="363"/>
    </location>
</feature>
<proteinExistence type="predicted"/>
<dbReference type="OrthoDB" id="3437016at2759"/>
<keyword evidence="9" id="KW-1185">Reference proteome</keyword>
<dbReference type="InterPro" id="IPR011701">
    <property type="entry name" value="MFS"/>
</dbReference>
<evidence type="ECO:0000256" key="6">
    <source>
        <dbReference type="SAM" id="Phobius"/>
    </source>
</evidence>
<feature type="transmembrane region" description="Helical" evidence="6">
    <location>
        <begin position="318"/>
        <end position="339"/>
    </location>
</feature>
<evidence type="ECO:0000256" key="3">
    <source>
        <dbReference type="ARBA" id="ARBA00022989"/>
    </source>
</evidence>
<dbReference type="PANTHER" id="PTHR23501">
    <property type="entry name" value="MAJOR FACILITATOR SUPERFAMILY"/>
    <property type="match status" value="1"/>
</dbReference>
<evidence type="ECO:0000259" key="7">
    <source>
        <dbReference type="PROSITE" id="PS50850"/>
    </source>
</evidence>
<feature type="transmembrane region" description="Helical" evidence="6">
    <location>
        <begin position="213"/>
        <end position="232"/>
    </location>
</feature>
<evidence type="ECO:0000313" key="9">
    <source>
        <dbReference type="Proteomes" id="UP000807353"/>
    </source>
</evidence>
<feature type="transmembrane region" description="Helical" evidence="6">
    <location>
        <begin position="481"/>
        <end position="500"/>
    </location>
</feature>
<dbReference type="AlphaFoldDB" id="A0A9P5XYX9"/>
<keyword evidence="4 6" id="KW-0472">Membrane</keyword>
<feature type="transmembrane region" description="Helical" evidence="6">
    <location>
        <begin position="279"/>
        <end position="298"/>
    </location>
</feature>
<organism evidence="8 9">
    <name type="scientific">Collybia nuda</name>
    <dbReference type="NCBI Taxonomy" id="64659"/>
    <lineage>
        <taxon>Eukaryota</taxon>
        <taxon>Fungi</taxon>
        <taxon>Dikarya</taxon>
        <taxon>Basidiomycota</taxon>
        <taxon>Agaricomycotina</taxon>
        <taxon>Agaricomycetes</taxon>
        <taxon>Agaricomycetidae</taxon>
        <taxon>Agaricales</taxon>
        <taxon>Tricholomatineae</taxon>
        <taxon>Clitocybaceae</taxon>
        <taxon>Collybia</taxon>
    </lineage>
</organism>
<feature type="transmembrane region" description="Helical" evidence="6">
    <location>
        <begin position="58"/>
        <end position="79"/>
    </location>
</feature>
<comment type="subcellular location">
    <subcellularLocation>
        <location evidence="1">Membrane</location>
        <topology evidence="1">Multi-pass membrane protein</topology>
    </subcellularLocation>
</comment>
<keyword evidence="3 6" id="KW-1133">Transmembrane helix</keyword>
<feature type="domain" description="Major facilitator superfamily (MFS) profile" evidence="7">
    <location>
        <begin position="1"/>
        <end position="504"/>
    </location>
</feature>
<keyword evidence="2 6" id="KW-0812">Transmembrane</keyword>
<feature type="transmembrane region" description="Helical" evidence="6">
    <location>
        <begin position="86"/>
        <end position="110"/>
    </location>
</feature>
<dbReference type="Pfam" id="PF07690">
    <property type="entry name" value="MFS_1"/>
    <property type="match status" value="1"/>
</dbReference>
<feature type="transmembrane region" description="Helical" evidence="6">
    <location>
        <begin position="146"/>
        <end position="166"/>
    </location>
</feature>
<feature type="transmembrane region" description="Helical" evidence="6">
    <location>
        <begin position="21"/>
        <end position="46"/>
    </location>
</feature>
<dbReference type="InterPro" id="IPR020846">
    <property type="entry name" value="MFS_dom"/>
</dbReference>
<dbReference type="Gene3D" id="1.20.1250.20">
    <property type="entry name" value="MFS general substrate transporter like domains"/>
    <property type="match status" value="1"/>
</dbReference>
<evidence type="ECO:0000256" key="2">
    <source>
        <dbReference type="ARBA" id="ARBA00022692"/>
    </source>
</evidence>
<evidence type="ECO:0000256" key="5">
    <source>
        <dbReference type="SAM" id="MobiDB-lite"/>
    </source>
</evidence>
<dbReference type="Proteomes" id="UP000807353">
    <property type="component" value="Unassembled WGS sequence"/>
</dbReference>